<evidence type="ECO:0000256" key="11">
    <source>
        <dbReference type="SAM" id="Phobius"/>
    </source>
</evidence>
<proteinExistence type="inferred from homology"/>
<feature type="coiled-coil region" evidence="10">
    <location>
        <begin position="59"/>
        <end position="90"/>
    </location>
</feature>
<evidence type="ECO:0000256" key="4">
    <source>
        <dbReference type="ARBA" id="ARBA00022692"/>
    </source>
</evidence>
<dbReference type="InterPro" id="IPR001708">
    <property type="entry name" value="YidC/ALB3/OXA1/COX18"/>
</dbReference>
<feature type="transmembrane region" description="Helical" evidence="11">
    <location>
        <begin position="198"/>
        <end position="220"/>
    </location>
</feature>
<evidence type="ECO:0000256" key="7">
    <source>
        <dbReference type="ARBA" id="ARBA00023136"/>
    </source>
</evidence>
<reference evidence="13 14" key="1">
    <citation type="journal article" date="2016" name="Nat. Commun.">
        <title>Thousands of microbial genomes shed light on interconnected biogeochemical processes in an aquifer system.</title>
        <authorList>
            <person name="Anantharaman K."/>
            <person name="Brown C.T."/>
            <person name="Hug L.A."/>
            <person name="Sharon I."/>
            <person name="Castelle C.J."/>
            <person name="Probst A.J."/>
            <person name="Thomas B.C."/>
            <person name="Singh A."/>
            <person name="Wilkins M.J."/>
            <person name="Karaoz U."/>
            <person name="Brodie E.L."/>
            <person name="Williams K.H."/>
            <person name="Hubbard S.S."/>
            <person name="Banfield J.F."/>
        </authorList>
    </citation>
    <scope>NUCLEOTIDE SEQUENCE [LARGE SCALE GENOMIC DNA]</scope>
</reference>
<dbReference type="PANTHER" id="PTHR12428:SF65">
    <property type="entry name" value="CYTOCHROME C OXIDASE ASSEMBLY PROTEIN COX18, MITOCHONDRIAL"/>
    <property type="match status" value="1"/>
</dbReference>
<comment type="caution">
    <text evidence="13">The sequence shown here is derived from an EMBL/GenBank/DDBJ whole genome shotgun (WGS) entry which is preliminary data.</text>
</comment>
<dbReference type="NCBIfam" id="TIGR03592">
    <property type="entry name" value="yidC_oxa1_cterm"/>
    <property type="match status" value="1"/>
</dbReference>
<comment type="similarity">
    <text evidence="9">Belongs to the OXA1/ALB3/YidC family.</text>
</comment>
<dbReference type="GO" id="GO:0015031">
    <property type="term" value="P:protein transport"/>
    <property type="evidence" value="ECO:0007669"/>
    <property type="project" value="UniProtKB-KW"/>
</dbReference>
<keyword evidence="5" id="KW-0653">Protein transport</keyword>
<feature type="transmembrane region" description="Helical" evidence="11">
    <location>
        <begin position="30"/>
        <end position="49"/>
    </location>
</feature>
<dbReference type="GO" id="GO:0032977">
    <property type="term" value="F:membrane insertase activity"/>
    <property type="evidence" value="ECO:0007669"/>
    <property type="project" value="InterPro"/>
</dbReference>
<keyword evidence="7 11" id="KW-0472">Membrane</keyword>
<sequence length="244" mass="27696">MILTFFKAVFYQPLYNALVLLTVYLPGESLGLAIILLTIIVRLALYPIYHKSLTTQRKLREIDGQLKEIKEKTKDNKQEQAQQIIKLYQEHGINPLTSFVVLIIQIPIIISLFYVFRGSISIDPTLLYSFIPSPEAVSHIFLNLFDVTQKSIPMALLVGLTQFFQMKLAIPPLPPPDKSKISSFKDDLAKSMNIQMRYVMPVMITFISMALPAALALYWLTSNLFSIGHELLIKRQALKIKAGV</sequence>
<dbReference type="Proteomes" id="UP000176494">
    <property type="component" value="Unassembled WGS sequence"/>
</dbReference>
<keyword evidence="8" id="KW-0143">Chaperone</keyword>
<dbReference type="GO" id="GO:0005886">
    <property type="term" value="C:plasma membrane"/>
    <property type="evidence" value="ECO:0007669"/>
    <property type="project" value="UniProtKB-SubCell"/>
</dbReference>
<dbReference type="Pfam" id="PF02096">
    <property type="entry name" value="60KD_IMP"/>
    <property type="match status" value="1"/>
</dbReference>
<dbReference type="InterPro" id="IPR028055">
    <property type="entry name" value="YidC/Oxa/ALB_C"/>
</dbReference>
<keyword evidence="4 9" id="KW-0812">Transmembrane</keyword>
<dbReference type="GO" id="GO:0051205">
    <property type="term" value="P:protein insertion into membrane"/>
    <property type="evidence" value="ECO:0007669"/>
    <property type="project" value="TreeGrafter"/>
</dbReference>
<dbReference type="CDD" id="cd20070">
    <property type="entry name" value="5TM_YidC_Alb3"/>
    <property type="match status" value="1"/>
</dbReference>
<evidence type="ECO:0000256" key="6">
    <source>
        <dbReference type="ARBA" id="ARBA00022989"/>
    </source>
</evidence>
<keyword evidence="10" id="KW-0175">Coiled coil</keyword>
<organism evidence="13 14">
    <name type="scientific">Candidatus Vogelbacteria bacterium GWA1_51_14</name>
    <dbReference type="NCBI Taxonomy" id="1802435"/>
    <lineage>
        <taxon>Bacteria</taxon>
        <taxon>Candidatus Vogeliibacteriota</taxon>
    </lineage>
</organism>
<feature type="transmembrane region" description="Helical" evidence="11">
    <location>
        <begin position="96"/>
        <end position="116"/>
    </location>
</feature>
<dbReference type="InterPro" id="IPR047196">
    <property type="entry name" value="YidC_ALB_C"/>
</dbReference>
<accession>A0A1G2QAD5</accession>
<evidence type="ECO:0000259" key="12">
    <source>
        <dbReference type="Pfam" id="PF02096"/>
    </source>
</evidence>
<evidence type="ECO:0000256" key="1">
    <source>
        <dbReference type="ARBA" id="ARBA00004651"/>
    </source>
</evidence>
<evidence type="ECO:0000313" key="14">
    <source>
        <dbReference type="Proteomes" id="UP000176494"/>
    </source>
</evidence>
<evidence type="ECO:0000256" key="3">
    <source>
        <dbReference type="ARBA" id="ARBA00022475"/>
    </source>
</evidence>
<dbReference type="STRING" id="1802435.A2114_01425"/>
<protein>
    <recommendedName>
        <fullName evidence="12">Membrane insertase YidC/Oxa/ALB C-terminal domain-containing protein</fullName>
    </recommendedName>
</protein>
<gene>
    <name evidence="13" type="ORF">A2114_01425</name>
</gene>
<keyword evidence="2" id="KW-0813">Transport</keyword>
<dbReference type="AlphaFoldDB" id="A0A1G2QAD5"/>
<comment type="subcellular location">
    <subcellularLocation>
        <location evidence="1">Cell membrane</location>
        <topology evidence="1">Multi-pass membrane protein</topology>
    </subcellularLocation>
    <subcellularLocation>
        <location evidence="9">Membrane</location>
        <topology evidence="9">Multi-pass membrane protein</topology>
    </subcellularLocation>
</comment>
<evidence type="ECO:0000256" key="8">
    <source>
        <dbReference type="ARBA" id="ARBA00023186"/>
    </source>
</evidence>
<name>A0A1G2QAD5_9BACT</name>
<dbReference type="EMBL" id="MHTG01000015">
    <property type="protein sequence ID" value="OHA57373.1"/>
    <property type="molecule type" value="Genomic_DNA"/>
</dbReference>
<evidence type="ECO:0000256" key="2">
    <source>
        <dbReference type="ARBA" id="ARBA00022448"/>
    </source>
</evidence>
<evidence type="ECO:0000256" key="5">
    <source>
        <dbReference type="ARBA" id="ARBA00022927"/>
    </source>
</evidence>
<evidence type="ECO:0000256" key="9">
    <source>
        <dbReference type="RuleBase" id="RU003945"/>
    </source>
</evidence>
<dbReference type="PANTHER" id="PTHR12428">
    <property type="entry name" value="OXA1"/>
    <property type="match status" value="1"/>
</dbReference>
<feature type="domain" description="Membrane insertase YidC/Oxa/ALB C-terminal" evidence="12">
    <location>
        <begin position="31"/>
        <end position="235"/>
    </location>
</feature>
<evidence type="ECO:0000313" key="13">
    <source>
        <dbReference type="EMBL" id="OHA57373.1"/>
    </source>
</evidence>
<keyword evidence="6 11" id="KW-1133">Transmembrane helix</keyword>
<keyword evidence="3" id="KW-1003">Cell membrane</keyword>
<evidence type="ECO:0000256" key="10">
    <source>
        <dbReference type="SAM" id="Coils"/>
    </source>
</evidence>